<evidence type="ECO:0000313" key="3">
    <source>
        <dbReference type="EMBL" id="ADL07863.1"/>
    </source>
</evidence>
<gene>
    <name evidence="3" type="ordered locus">Toce_1102</name>
</gene>
<dbReference type="Pfam" id="PF03963">
    <property type="entry name" value="FlgD"/>
    <property type="match status" value="1"/>
</dbReference>
<dbReference type="EMBL" id="CP002131">
    <property type="protein sequence ID" value="ADL07863.1"/>
    <property type="molecule type" value="Genomic_DNA"/>
</dbReference>
<dbReference type="InterPro" id="IPR005648">
    <property type="entry name" value="FlgD"/>
</dbReference>
<dbReference type="GO" id="GO:0044781">
    <property type="term" value="P:bacterial-type flagellum organization"/>
    <property type="evidence" value="ECO:0007669"/>
    <property type="project" value="UniProtKB-KW"/>
</dbReference>
<keyword evidence="3" id="KW-0282">Flagellum</keyword>
<accession>D9S386</accession>
<dbReference type="RefSeq" id="WP_013275903.1">
    <property type="nucleotide sequence ID" value="NC_014377.1"/>
</dbReference>
<keyword evidence="3" id="KW-0966">Cell projection</keyword>
<dbReference type="STRING" id="555079.Toce_1102"/>
<reference evidence="3 4" key="1">
    <citation type="journal article" date="2010" name="Stand. Genomic Sci.">
        <title>Complete genome sequence of Thermosediminibacter oceani type strain (JW/IW-1228P).</title>
        <authorList>
            <person name="Pitluck S."/>
            <person name="Yasawong M."/>
            <person name="Munk C."/>
            <person name="Nolan M."/>
            <person name="Lapidus A."/>
            <person name="Lucas S."/>
            <person name="Glavina Del Rio T."/>
            <person name="Tice H."/>
            <person name="Cheng J.F."/>
            <person name="Bruce D."/>
            <person name="Detter C."/>
            <person name="Tapia R."/>
            <person name="Han C."/>
            <person name="Goodwin L."/>
            <person name="Liolios K."/>
            <person name="Ivanova N."/>
            <person name="Mavromatis K."/>
            <person name="Mikhailova N."/>
            <person name="Pati A."/>
            <person name="Chen A."/>
            <person name="Palaniappan K."/>
            <person name="Land M."/>
            <person name="Hauser L."/>
            <person name="Chang Y.J."/>
            <person name="Jeffries C.D."/>
            <person name="Rohde M."/>
            <person name="Spring S."/>
            <person name="Sikorski J."/>
            <person name="Goker M."/>
            <person name="Woyke T."/>
            <person name="Bristow J."/>
            <person name="Eisen J.A."/>
            <person name="Markowitz V."/>
            <person name="Hugenholtz P."/>
            <person name="Kyrpides N.C."/>
            <person name="Klenk H.P."/>
        </authorList>
    </citation>
    <scope>NUCLEOTIDE SEQUENCE [LARGE SCALE GENOMIC DNA]</scope>
    <source>
        <strain evidence="4">ATCC BAA-1034 / DSM 16646 / JW/IW-1228P</strain>
    </source>
</reference>
<evidence type="ECO:0000256" key="2">
    <source>
        <dbReference type="ARBA" id="ARBA00022795"/>
    </source>
</evidence>
<keyword evidence="4" id="KW-1185">Reference proteome</keyword>
<comment type="similarity">
    <text evidence="1">Belongs to the FlgD family.</text>
</comment>
<keyword evidence="2" id="KW-1005">Bacterial flagellum biogenesis</keyword>
<dbReference type="OrthoDB" id="280334at2"/>
<keyword evidence="3" id="KW-0969">Cilium</keyword>
<dbReference type="HOGENOM" id="CLU_047535_1_0_9"/>
<evidence type="ECO:0000313" key="4">
    <source>
        <dbReference type="Proteomes" id="UP000000272"/>
    </source>
</evidence>
<sequence>MDKVNFTAASQTYSGDDNPAVGRAQLGKDDFLKLLITQLKYQNPLEPLDSKEYIAQLATFSSLEQLQNLNSQISAMSAVSFIGKTGKARIEEEYVSGIIKGVTFDKGNLNLIIGDEEKLVPLQDVYEIR</sequence>
<organism evidence="3 4">
    <name type="scientific">Thermosediminibacter oceani (strain ATCC BAA-1034 / DSM 16646 / JW/IW-1228P)</name>
    <dbReference type="NCBI Taxonomy" id="555079"/>
    <lineage>
        <taxon>Bacteria</taxon>
        <taxon>Bacillati</taxon>
        <taxon>Bacillota</taxon>
        <taxon>Clostridia</taxon>
        <taxon>Thermosediminibacterales</taxon>
        <taxon>Thermosediminibacteraceae</taxon>
        <taxon>Thermosediminibacter</taxon>
    </lineage>
</organism>
<dbReference type="Proteomes" id="UP000000272">
    <property type="component" value="Chromosome"/>
</dbReference>
<dbReference type="AlphaFoldDB" id="D9S386"/>
<proteinExistence type="inferred from homology"/>
<dbReference type="eggNOG" id="COG1843">
    <property type="taxonomic scope" value="Bacteria"/>
</dbReference>
<name>D9S386_THEOJ</name>
<evidence type="ECO:0000256" key="1">
    <source>
        <dbReference type="ARBA" id="ARBA00010577"/>
    </source>
</evidence>
<dbReference type="KEGG" id="toc:Toce_1102"/>
<protein>
    <submittedName>
        <fullName evidence="3">Flagellar hook capping protein</fullName>
    </submittedName>
</protein>